<proteinExistence type="predicted"/>
<dbReference type="PANTHER" id="PTHR22948">
    <property type="entry name" value="TUDOR DOMAIN CONTAINING PROTEIN"/>
    <property type="match status" value="1"/>
</dbReference>
<dbReference type="SMART" id="SM00333">
    <property type="entry name" value="TUDOR"/>
    <property type="match status" value="8"/>
</dbReference>
<protein>
    <submittedName>
        <fullName evidence="3">Tudor domain containing 15</fullName>
    </submittedName>
</protein>
<organism evidence="3 4">
    <name type="scientific">Chelydra serpentina</name>
    <name type="common">Snapping turtle</name>
    <name type="synonym">Testudo serpentina</name>
    <dbReference type="NCBI Taxonomy" id="8475"/>
    <lineage>
        <taxon>Eukaryota</taxon>
        <taxon>Metazoa</taxon>
        <taxon>Chordata</taxon>
        <taxon>Craniata</taxon>
        <taxon>Vertebrata</taxon>
        <taxon>Euteleostomi</taxon>
        <taxon>Archelosauria</taxon>
        <taxon>Testudinata</taxon>
        <taxon>Testudines</taxon>
        <taxon>Cryptodira</taxon>
        <taxon>Durocryptodira</taxon>
        <taxon>Americhelydia</taxon>
        <taxon>Chelydroidea</taxon>
        <taxon>Chelydridae</taxon>
        <taxon>Chelydra</taxon>
    </lineage>
</organism>
<reference evidence="3 4" key="1">
    <citation type="journal article" date="2020" name="G3 (Bethesda)">
        <title>Draft Genome of the Common Snapping Turtle, Chelydra serpentina, a Model for Phenotypic Plasticity in Reptiles.</title>
        <authorList>
            <person name="Das D."/>
            <person name="Singh S.K."/>
            <person name="Bierstedt J."/>
            <person name="Erickson A."/>
            <person name="Galli G.L.J."/>
            <person name="Crossley D.A. 2nd"/>
            <person name="Rhen T."/>
        </authorList>
    </citation>
    <scope>NUCLEOTIDE SEQUENCE [LARGE SCALE GENOMIC DNA]</scope>
    <source>
        <strain evidence="3">KW</strain>
    </source>
</reference>
<sequence length="2169" mass="246823">MSCQVCEVQLLSPTVKALECFQTTCRVKGSPVVESAETMDCLSPSPKFLDVDLKITHIECHPKEVLVTFQGKYKTEYDFDYHILQKEIQHVSKVKEGIGIGEFCLVSDINGEWHRGRVLEKREEIYEVFLIDVGKVLIVNEINVASACGELFQLPPKMVCGVFANILPVGEKWGPKALNYFSSLIGLQIKGHVQAILPYQLFLLEVPKVISDVLELQLGKLVDGDSFRLIVEMLKELPQELLCKQMPDLLQQKYTRPQSSSFSNAENLPAFQPILDRFLPSLSVGSVEKVKITVAISPSKFYCQMLKWQKGLEDLTTTMTLHYDAVSRENVPSCDSFGALCAAKRLKGQWHRGVIQQLLSDDQVKVWFMDFGNSEAVPSNHVLKLQPEFTSLPMISFQCALSCFSDQSEAGKRNSQLKEFKQALLGQTAVSACIDLFNANECLYYVTLHSEESEVNAKYSQQVNEVVQSCSLVSSSNVTNILGDIKAYEEICVSAESFIGNTEQVGNCLIEKDPSLSIYYKTVEMKIDSVHVAFVEYVLNPSNFWVQTNDYNNEFQTLMKNIADVYNRYGVYDKIVENPKPGLPCCARYSKDMEYYRGLITEVEGVNINVYFLDFGNTDTVPIQDVKTLLPEFCKLPALAMHCALAHAFPIEDVWVKKETDFFKKVVFDKQLLLYVIAKQNDKYIVNAQFMDGLEQMDVVTLMVQAGYAEYWEVKPDCLLNFVKNSKGLNSKNKTKKYINTPGTYVIPKSKVSATTNISQNKPLLNTFSVARESLESFPSWESTLSKKNYVIYERSEPMSSYKELMFKPGAVLDVICSYIISPSHFFCQLESKLPELMNLMEQIQSYYEVHSNPYKTGQIACVAKHSKDGKWYRAAFMQQVSRNEVDVIFVDYGNQERVLLKDLQAIHPDFLTLESQAFICSLKNVNDPPQFYPFIWTKEACKDFGNFISASSGLLTCVIYALILIRHNCLCNLVDLQTPFIGAQQFLIEHGHGHGQSQFFGFTKALIPSIYLYSFCYSSFNIKIGSEEEVYITHVYSPAKFYCQLNRNTEIIDKLMKKIAEISNIPNSSEYDPSKIRLCIAKYFEDGLFYRALASSMGSSSYFLAYFVDFGNKQMVVRDKLMPIPDHDTDLLLTPMQAIECYLSDLREREIPVEVNRWFVENFMGKPLKAVVVSRESDGQIGVELYDGHIQINQKILQLLSENRKKYTEELERVKRTEQSVENSKEVHKVKPDEGNKTKDKNIERIALKTEIKTQVHDISSQTGVQEDFQDKEQTVLVPQKLCDMPFILPTFHGNKKPVCKNVNISLEHKEKNADRIYTPESLLCPVFNLQEIPANIMTKSCTNKLNYTGQQEGRVNRPKYINLPPRNIELNSQLAGYISNINSPSSFYIQLAGDENIIIQLAEELNEGKNVDHENYLNELVAGDLVLAEYVIDSFLYRAVIKTVRSGKSYEVEFIDYGNTSVVSPSQIYKIQGKFLTLPRFSIHCFLSRVKSTHPDGSWSSNVMFYFSRKVNKQITCVFLQQHEQQWEVDIICDGKSVVNELMQRHDSSILQNTSMLNMETNTEQDIPVTNADPEVKELRKNSRGHNKYETVETRNTSEILSQIPNQYLNPGQIEMAEIIHISKCGNFHVKLMRNVQTFSYLNVMVAKEAKRNRLITVENIQEGLECLTKSKNTLKWYRSKVMKLVSEEKMLVFFMDRGRREMVSLHNTKVLSNEIKCIPKQAISCKWIWIENSGKMSCDYVVNKIAHREIKLLFLRYLKSSCIWEVDILVDGILLLEYLNQISGQSKINKPNCTESANKVASKTSGLSFRINSVTWALLQSGNQYPGFATTVTDPSNFCIQLEDLFDTMKTLFMLLSDLPGNLPTLPRDLVTPGASCLIKFGLEAQWNRVEVSEVSNQSVVLMFLDYGFLTYIPYSDIDKLKVVPEELTCLPRLSYSCSLSGVIPAKGEHWSDEAKLLFQEFLCKQGLIFQFKQYGSGMKLEVDVLHEQHNLADTLVAAGHAVYCKSTCYRVRIENTKPTEPCSQLQGEAQPSCFLQISEPKHSCTESSFLPGENQNAQQQTPDMKHRNACDTVSRIKSTIKPYSRKLPRKKPSSYSSGKNIAKDELKCDNLFMQFSDKKCNTISTESLTENLPPEAMNETCDSANINTRMRGMKISRSGSKIIFE</sequence>
<dbReference type="OrthoDB" id="9995375at2759"/>
<dbReference type="InterPro" id="IPR047455">
    <property type="entry name" value="Tudor_TDRD15_rpt4"/>
</dbReference>
<evidence type="ECO:0000259" key="2">
    <source>
        <dbReference type="PROSITE" id="PS50304"/>
    </source>
</evidence>
<dbReference type="Proteomes" id="UP000765507">
    <property type="component" value="Unassembled WGS sequence"/>
</dbReference>
<feature type="domain" description="Tudor" evidence="2">
    <location>
        <begin position="855"/>
        <end position="914"/>
    </location>
</feature>
<dbReference type="PANTHER" id="PTHR22948:SF7">
    <property type="entry name" value="TUDOR DOMAIN-CONTAINING PROTEIN 15"/>
    <property type="match status" value="1"/>
</dbReference>
<dbReference type="InterPro" id="IPR047460">
    <property type="entry name" value="Tudor_TDRD15_rpt5"/>
</dbReference>
<dbReference type="PROSITE" id="PS50304">
    <property type="entry name" value="TUDOR"/>
    <property type="match status" value="8"/>
</dbReference>
<dbReference type="CDD" id="cd20442">
    <property type="entry name" value="Tudor_TDRD15_rpt7"/>
    <property type="match status" value="1"/>
</dbReference>
<dbReference type="Gene3D" id="2.40.50.90">
    <property type="match status" value="6"/>
</dbReference>
<feature type="domain" description="Tudor" evidence="2">
    <location>
        <begin position="1873"/>
        <end position="1931"/>
    </location>
</feature>
<feature type="domain" description="Tudor" evidence="2">
    <location>
        <begin position="1073"/>
        <end position="1132"/>
    </location>
</feature>
<dbReference type="InterPro" id="IPR047459">
    <property type="entry name" value="Tudor_TDRD15_rpt6"/>
</dbReference>
<dbReference type="GO" id="GO:0030719">
    <property type="term" value="P:P granule organization"/>
    <property type="evidence" value="ECO:0007669"/>
    <property type="project" value="TreeGrafter"/>
</dbReference>
<name>A0A8T1T2S1_CHESE</name>
<feature type="domain" description="Tudor" evidence="2">
    <location>
        <begin position="334"/>
        <end position="392"/>
    </location>
</feature>
<dbReference type="CDD" id="cd20436">
    <property type="entry name" value="Tudor_TDRD15_rpt1"/>
    <property type="match status" value="1"/>
</dbReference>
<dbReference type="Gene3D" id="2.30.30.140">
    <property type="match status" value="7"/>
</dbReference>
<feature type="coiled-coil region" evidence="1">
    <location>
        <begin position="1198"/>
        <end position="1225"/>
    </location>
</feature>
<keyword evidence="4" id="KW-1185">Reference proteome</keyword>
<dbReference type="InterPro" id="IPR047450">
    <property type="entry name" value="Tudor_TDRD15_rpt1"/>
</dbReference>
<dbReference type="CDD" id="cd20441">
    <property type="entry name" value="Tudor_TDRD15_rpt6"/>
    <property type="match status" value="1"/>
</dbReference>
<dbReference type="Pfam" id="PF00567">
    <property type="entry name" value="TUDOR"/>
    <property type="match status" value="8"/>
</dbReference>
<dbReference type="InterPro" id="IPR035437">
    <property type="entry name" value="SNase_OB-fold_sf"/>
</dbReference>
<feature type="domain" description="Tudor" evidence="2">
    <location>
        <begin position="578"/>
        <end position="636"/>
    </location>
</feature>
<evidence type="ECO:0000256" key="1">
    <source>
        <dbReference type="SAM" id="Coils"/>
    </source>
</evidence>
<dbReference type="GO" id="GO:0007283">
    <property type="term" value="P:spermatogenesis"/>
    <property type="evidence" value="ECO:0007669"/>
    <property type="project" value="TreeGrafter"/>
</dbReference>
<dbReference type="SUPFAM" id="SSF63748">
    <property type="entry name" value="Tudor/PWWP/MBT"/>
    <property type="match status" value="8"/>
</dbReference>
<dbReference type="CDD" id="cd20440">
    <property type="entry name" value="Tudor_TDRD15_rpt5"/>
    <property type="match status" value="1"/>
</dbReference>
<dbReference type="CDD" id="cd20437">
    <property type="entry name" value="Tudor_TDRD15_rpt2"/>
    <property type="match status" value="1"/>
</dbReference>
<accession>A0A8T1T2S1</accession>
<gene>
    <name evidence="3" type="primary">TDRD15</name>
    <name evidence="3" type="ORF">G0U57_014261</name>
</gene>
<feature type="domain" description="Tudor" evidence="2">
    <location>
        <begin position="1421"/>
        <end position="1480"/>
    </location>
</feature>
<feature type="domain" description="Tudor" evidence="2">
    <location>
        <begin position="1662"/>
        <end position="1721"/>
    </location>
</feature>
<dbReference type="InterPro" id="IPR002999">
    <property type="entry name" value="Tudor"/>
</dbReference>
<dbReference type="EMBL" id="JAHGAV010000040">
    <property type="protein sequence ID" value="KAG6935792.1"/>
    <property type="molecule type" value="Genomic_DNA"/>
</dbReference>
<evidence type="ECO:0000313" key="4">
    <source>
        <dbReference type="Proteomes" id="UP000765507"/>
    </source>
</evidence>
<dbReference type="InterPro" id="IPR047452">
    <property type="entry name" value="Tudor_TDRD15_rpt2"/>
</dbReference>
<keyword evidence="1" id="KW-0175">Coiled coil</keyword>
<dbReference type="GO" id="GO:0043186">
    <property type="term" value="C:P granule"/>
    <property type="evidence" value="ECO:0007669"/>
    <property type="project" value="TreeGrafter"/>
</dbReference>
<dbReference type="GO" id="GO:0034587">
    <property type="term" value="P:piRNA processing"/>
    <property type="evidence" value="ECO:0007669"/>
    <property type="project" value="TreeGrafter"/>
</dbReference>
<dbReference type="InterPro" id="IPR050621">
    <property type="entry name" value="Tudor_domain_containing"/>
</dbReference>
<evidence type="ECO:0000313" key="3">
    <source>
        <dbReference type="EMBL" id="KAG6935792.1"/>
    </source>
</evidence>
<dbReference type="CDD" id="cd20439">
    <property type="entry name" value="Tudor_TDRD15_rpt4"/>
    <property type="match status" value="1"/>
</dbReference>
<feature type="domain" description="Tudor" evidence="2">
    <location>
        <begin position="97"/>
        <end position="154"/>
    </location>
</feature>
<comment type="caution">
    <text evidence="3">The sequence shown here is derived from an EMBL/GenBank/DDBJ whole genome shotgun (WGS) entry which is preliminary data.</text>
</comment>
<dbReference type="InterPro" id="IPR047457">
    <property type="entry name" value="Tudor_TDRD15_rpt7"/>
</dbReference>